<keyword evidence="7 14" id="KW-0418">Kinase</keyword>
<dbReference type="Gene3D" id="3.30.565.10">
    <property type="entry name" value="Histidine kinase-like ATPase, C-terminal domain"/>
    <property type="match status" value="1"/>
</dbReference>
<proteinExistence type="predicted"/>
<dbReference type="Gene3D" id="1.10.287.130">
    <property type="match status" value="1"/>
</dbReference>
<dbReference type="InterPro" id="IPR003660">
    <property type="entry name" value="HAMP_dom"/>
</dbReference>
<evidence type="ECO:0000256" key="6">
    <source>
        <dbReference type="ARBA" id="ARBA00022692"/>
    </source>
</evidence>
<feature type="domain" description="HAMP" evidence="13">
    <location>
        <begin position="212"/>
        <end position="264"/>
    </location>
</feature>
<evidence type="ECO:0000256" key="10">
    <source>
        <dbReference type="ARBA" id="ARBA00023136"/>
    </source>
</evidence>
<dbReference type="InterPro" id="IPR050428">
    <property type="entry name" value="TCS_sensor_his_kinase"/>
</dbReference>
<dbReference type="InterPro" id="IPR005467">
    <property type="entry name" value="His_kinase_dom"/>
</dbReference>
<evidence type="ECO:0000256" key="2">
    <source>
        <dbReference type="ARBA" id="ARBA00004236"/>
    </source>
</evidence>
<dbReference type="PANTHER" id="PTHR45436">
    <property type="entry name" value="SENSOR HISTIDINE KINASE YKOH"/>
    <property type="match status" value="1"/>
</dbReference>
<dbReference type="Pfam" id="PF00512">
    <property type="entry name" value="HisKA"/>
    <property type="match status" value="1"/>
</dbReference>
<dbReference type="SMART" id="SM00388">
    <property type="entry name" value="HisKA"/>
    <property type="match status" value="1"/>
</dbReference>
<dbReference type="SMART" id="SM00304">
    <property type="entry name" value="HAMP"/>
    <property type="match status" value="1"/>
</dbReference>
<keyword evidence="4" id="KW-0597">Phosphoprotein</keyword>
<evidence type="ECO:0000256" key="1">
    <source>
        <dbReference type="ARBA" id="ARBA00000085"/>
    </source>
</evidence>
<keyword evidence="5" id="KW-0808">Transferase</keyword>
<name>A0A553JX94_9ACTN</name>
<dbReference type="PANTHER" id="PTHR45436:SF5">
    <property type="entry name" value="SENSOR HISTIDINE KINASE TRCS"/>
    <property type="match status" value="1"/>
</dbReference>
<dbReference type="PROSITE" id="PS50885">
    <property type="entry name" value="HAMP"/>
    <property type="match status" value="1"/>
</dbReference>
<dbReference type="InterPro" id="IPR036097">
    <property type="entry name" value="HisK_dim/P_sf"/>
</dbReference>
<dbReference type="InterPro" id="IPR004358">
    <property type="entry name" value="Sig_transdc_His_kin-like_C"/>
</dbReference>
<dbReference type="EC" id="2.7.13.3" evidence="3"/>
<keyword evidence="15" id="KW-1185">Reference proteome</keyword>
<comment type="subcellular location">
    <subcellularLocation>
        <location evidence="2">Cell membrane</location>
    </subcellularLocation>
</comment>
<sequence>MGKNGVVTATGPRKEPRRVTIRQRISLALVLLVMFALAVTGTLVYFLESEAIERRVMTELAGNRQEFTVLATEGMDPETGLPFAGSQELLGLYLTRSVLSVNEGEVGFVDGRLYWQSSDNAIFKPESDAELMAHIEPMTTLDHVSSGSVTTAEHEYRFMVTPVHFPTEIGALVQVHDYDGAREELHQTMLAFVLVAAGATLAVAAVSWLLVSRLLKPVEELRVAAESIHENDLTSRVPERGNDDLTRLSVSINRMLDRVQTSVEGQRRLLDDVGHELRTPLTIVRGHLELMDVDDALDVGQTRELALDELDRMGRLVGDLLTLAKSQQSDFVKPEWFSLATLTDQVLERSRGLGDRSWRLRGIESADAWLDPDRITQAWLQLVANAVKYSEPGSAITLASELDRGEVRLSVEDRGIGIHEADIDKIRTRFGRGRGVSEKAGAGLGLSIVESIVEAHGGRLEIESEYGVGSRFTIVLPLAPEKENT</sequence>
<evidence type="ECO:0000259" key="12">
    <source>
        <dbReference type="PROSITE" id="PS50109"/>
    </source>
</evidence>
<dbReference type="EMBL" id="VKKG01000006">
    <property type="protein sequence ID" value="TRY17053.1"/>
    <property type="molecule type" value="Genomic_DNA"/>
</dbReference>
<dbReference type="InterPro" id="IPR003661">
    <property type="entry name" value="HisK_dim/P_dom"/>
</dbReference>
<comment type="catalytic activity">
    <reaction evidence="1">
        <text>ATP + protein L-histidine = ADP + protein N-phospho-L-histidine.</text>
        <dbReference type="EC" id="2.7.13.3"/>
    </reaction>
</comment>
<dbReference type="SUPFAM" id="SSF47384">
    <property type="entry name" value="Homodimeric domain of signal transducing histidine kinase"/>
    <property type="match status" value="1"/>
</dbReference>
<reference evidence="14 15" key="1">
    <citation type="submission" date="2019-07" db="EMBL/GenBank/DDBJ databases">
        <authorList>
            <person name="Zhou L.-Y."/>
        </authorList>
    </citation>
    <scope>NUCLEOTIDE SEQUENCE [LARGE SCALE GENOMIC DNA]</scope>
    <source>
        <strain evidence="14 15">YIM 101269</strain>
    </source>
</reference>
<protein>
    <recommendedName>
        <fullName evidence="3">histidine kinase</fullName>
        <ecNumber evidence="3">2.7.13.3</ecNumber>
    </recommendedName>
</protein>
<dbReference type="PROSITE" id="PS50109">
    <property type="entry name" value="HIS_KIN"/>
    <property type="match status" value="1"/>
</dbReference>
<dbReference type="GO" id="GO:0000155">
    <property type="term" value="F:phosphorelay sensor kinase activity"/>
    <property type="evidence" value="ECO:0007669"/>
    <property type="project" value="InterPro"/>
</dbReference>
<evidence type="ECO:0000256" key="4">
    <source>
        <dbReference type="ARBA" id="ARBA00022553"/>
    </source>
</evidence>
<dbReference type="CDD" id="cd00082">
    <property type="entry name" value="HisKA"/>
    <property type="match status" value="1"/>
</dbReference>
<keyword evidence="10 11" id="KW-0472">Membrane</keyword>
<dbReference type="GO" id="GO:0005886">
    <property type="term" value="C:plasma membrane"/>
    <property type="evidence" value="ECO:0007669"/>
    <property type="project" value="UniProtKB-SubCell"/>
</dbReference>
<dbReference type="SUPFAM" id="SSF55874">
    <property type="entry name" value="ATPase domain of HSP90 chaperone/DNA topoisomerase II/histidine kinase"/>
    <property type="match status" value="1"/>
</dbReference>
<dbReference type="InterPro" id="IPR036890">
    <property type="entry name" value="HATPase_C_sf"/>
</dbReference>
<evidence type="ECO:0000256" key="9">
    <source>
        <dbReference type="ARBA" id="ARBA00023012"/>
    </source>
</evidence>
<organism evidence="14 15">
    <name type="scientific">Tessaracoccus rhinocerotis</name>
    <dbReference type="NCBI Taxonomy" id="1689449"/>
    <lineage>
        <taxon>Bacteria</taxon>
        <taxon>Bacillati</taxon>
        <taxon>Actinomycetota</taxon>
        <taxon>Actinomycetes</taxon>
        <taxon>Propionibacteriales</taxon>
        <taxon>Propionibacteriaceae</taxon>
        <taxon>Tessaracoccus</taxon>
    </lineage>
</organism>
<evidence type="ECO:0000256" key="8">
    <source>
        <dbReference type="ARBA" id="ARBA00022989"/>
    </source>
</evidence>
<evidence type="ECO:0000256" key="7">
    <source>
        <dbReference type="ARBA" id="ARBA00022777"/>
    </source>
</evidence>
<comment type="caution">
    <text evidence="14">The sequence shown here is derived from an EMBL/GenBank/DDBJ whole genome shotgun (WGS) entry which is preliminary data.</text>
</comment>
<evidence type="ECO:0000256" key="11">
    <source>
        <dbReference type="SAM" id="Phobius"/>
    </source>
</evidence>
<gene>
    <name evidence="14" type="ORF">FOJ82_14485</name>
</gene>
<dbReference type="SUPFAM" id="SSF158472">
    <property type="entry name" value="HAMP domain-like"/>
    <property type="match status" value="1"/>
</dbReference>
<feature type="transmembrane region" description="Helical" evidence="11">
    <location>
        <begin position="25"/>
        <end position="47"/>
    </location>
</feature>
<feature type="transmembrane region" description="Helical" evidence="11">
    <location>
        <begin position="190"/>
        <end position="211"/>
    </location>
</feature>
<evidence type="ECO:0000259" key="13">
    <source>
        <dbReference type="PROSITE" id="PS50885"/>
    </source>
</evidence>
<dbReference type="Proteomes" id="UP000317638">
    <property type="component" value="Unassembled WGS sequence"/>
</dbReference>
<accession>A0A553JX94</accession>
<keyword evidence="9" id="KW-0902">Two-component regulatory system</keyword>
<dbReference type="AlphaFoldDB" id="A0A553JX94"/>
<dbReference type="OrthoDB" id="9786919at2"/>
<dbReference type="PRINTS" id="PR00344">
    <property type="entry name" value="BCTRLSENSOR"/>
</dbReference>
<evidence type="ECO:0000313" key="15">
    <source>
        <dbReference type="Proteomes" id="UP000317638"/>
    </source>
</evidence>
<dbReference type="CDD" id="cd06225">
    <property type="entry name" value="HAMP"/>
    <property type="match status" value="1"/>
</dbReference>
<dbReference type="SMART" id="SM00387">
    <property type="entry name" value="HATPase_c"/>
    <property type="match status" value="1"/>
</dbReference>
<keyword evidence="6 11" id="KW-0812">Transmembrane</keyword>
<dbReference type="CDD" id="cd00075">
    <property type="entry name" value="HATPase"/>
    <property type="match status" value="1"/>
</dbReference>
<evidence type="ECO:0000256" key="3">
    <source>
        <dbReference type="ARBA" id="ARBA00012438"/>
    </source>
</evidence>
<evidence type="ECO:0000256" key="5">
    <source>
        <dbReference type="ARBA" id="ARBA00022679"/>
    </source>
</evidence>
<keyword evidence="8 11" id="KW-1133">Transmembrane helix</keyword>
<dbReference type="Pfam" id="PF00672">
    <property type="entry name" value="HAMP"/>
    <property type="match status" value="1"/>
</dbReference>
<evidence type="ECO:0000313" key="14">
    <source>
        <dbReference type="EMBL" id="TRY17053.1"/>
    </source>
</evidence>
<dbReference type="Gene3D" id="6.10.340.10">
    <property type="match status" value="1"/>
</dbReference>
<dbReference type="Pfam" id="PF02518">
    <property type="entry name" value="HATPase_c"/>
    <property type="match status" value="1"/>
</dbReference>
<dbReference type="InterPro" id="IPR003594">
    <property type="entry name" value="HATPase_dom"/>
</dbReference>
<feature type="domain" description="Histidine kinase" evidence="12">
    <location>
        <begin position="272"/>
        <end position="480"/>
    </location>
</feature>